<dbReference type="PIRSF" id="PIRSF002133">
    <property type="entry name" value="Ribosomal_S12/S23"/>
    <property type="match status" value="1"/>
</dbReference>
<dbReference type="RefSeq" id="YP_007890025.1">
    <property type="nucleotide sequence ID" value="NC_021104.1"/>
</dbReference>
<dbReference type="FunFam" id="2.40.50.140:FF:000099">
    <property type="entry name" value="Ribosomal protein S12, mitochondrial"/>
    <property type="match status" value="1"/>
</dbReference>
<evidence type="ECO:0000313" key="6">
    <source>
        <dbReference type="EMBL" id="AOS85639.1"/>
    </source>
</evidence>
<evidence type="ECO:0000256" key="3">
    <source>
        <dbReference type="ARBA" id="ARBA00023274"/>
    </source>
</evidence>
<protein>
    <submittedName>
        <fullName evidence="5">Ribosomal protein S12</fullName>
    </submittedName>
</protein>
<dbReference type="PANTHER" id="PTHR11652">
    <property type="entry name" value="30S RIBOSOMAL PROTEIN S12 FAMILY MEMBER"/>
    <property type="match status" value="1"/>
</dbReference>
<geneLocation type="mitochondrion" evidence="5"/>
<evidence type="ECO:0000313" key="5">
    <source>
        <dbReference type="EMBL" id="AFP72299.1"/>
    </source>
</evidence>
<dbReference type="GO" id="GO:0015935">
    <property type="term" value="C:small ribosomal subunit"/>
    <property type="evidence" value="ECO:0007669"/>
    <property type="project" value="InterPro"/>
</dbReference>
<dbReference type="EMBL" id="KX580902">
    <property type="protein sequence ID" value="AOS85639.1"/>
    <property type="molecule type" value="Genomic_DNA"/>
</dbReference>
<keyword evidence="3 4" id="KW-0687">Ribonucleoprotein</keyword>
<dbReference type="Gene3D" id="2.40.50.140">
    <property type="entry name" value="Nucleic acid-binding proteins"/>
    <property type="match status" value="1"/>
</dbReference>
<evidence type="ECO:0000256" key="1">
    <source>
        <dbReference type="ARBA" id="ARBA00005657"/>
    </source>
</evidence>
<reference evidence="7" key="3">
    <citation type="submission" date="2016-07" db="EMBL/GenBank/DDBJ databases">
        <title>genome sequences of Naegleria fowleri mitochondria.</title>
        <authorList>
            <person name="Greninger A.L."/>
            <person name="Jerome K."/>
            <person name="Dixon T."/>
        </authorList>
    </citation>
    <scope>NUCLEOTIDE SEQUENCE</scope>
    <source>
        <strain evidence="7">V419</strain>
    </source>
</reference>
<dbReference type="Pfam" id="PF00164">
    <property type="entry name" value="Ribosom_S12_S23"/>
    <property type="match status" value="1"/>
</dbReference>
<organism evidence="5">
    <name type="scientific">Naegleria fowleri</name>
    <name type="common">Brain eating amoeba</name>
    <dbReference type="NCBI Taxonomy" id="5763"/>
    <lineage>
        <taxon>Eukaryota</taxon>
        <taxon>Discoba</taxon>
        <taxon>Heterolobosea</taxon>
        <taxon>Tetramitia</taxon>
        <taxon>Eutetramitia</taxon>
        <taxon>Vahlkampfiidae</taxon>
        <taxon>Naegleria</taxon>
    </lineage>
</organism>
<evidence type="ECO:0000256" key="4">
    <source>
        <dbReference type="RuleBase" id="RU003622"/>
    </source>
</evidence>
<dbReference type="EMBL" id="JX174181">
    <property type="protein sequence ID" value="AFP72299.1"/>
    <property type="molecule type" value="Genomic_DNA"/>
</dbReference>
<dbReference type="PROSITE" id="PS00055">
    <property type="entry name" value="RIBOSOMAL_S12"/>
    <property type="match status" value="1"/>
</dbReference>
<dbReference type="InterPro" id="IPR005679">
    <property type="entry name" value="Ribosomal_uS12_bac"/>
</dbReference>
<evidence type="ECO:0000313" key="7">
    <source>
        <dbReference type="EMBL" id="AOS85685.1"/>
    </source>
</evidence>
<keyword evidence="5" id="KW-0496">Mitochondrion</keyword>
<gene>
    <name evidence="5" type="primary">rps12</name>
</gene>
<keyword evidence="2 4" id="KW-0689">Ribosomal protein</keyword>
<dbReference type="EMBL" id="KX580903">
    <property type="protein sequence ID" value="AOS85685.1"/>
    <property type="molecule type" value="Genomic_DNA"/>
</dbReference>
<dbReference type="SUPFAM" id="SSF50249">
    <property type="entry name" value="Nucleic acid-binding proteins"/>
    <property type="match status" value="1"/>
</dbReference>
<dbReference type="InterPro" id="IPR012340">
    <property type="entry name" value="NA-bd_OB-fold"/>
</dbReference>
<evidence type="ECO:0000256" key="2">
    <source>
        <dbReference type="ARBA" id="ARBA00022980"/>
    </source>
</evidence>
<dbReference type="NCBIfam" id="TIGR00981">
    <property type="entry name" value="rpsL_bact"/>
    <property type="match status" value="1"/>
</dbReference>
<comment type="similarity">
    <text evidence="1 4">Belongs to the universal ribosomal protein uS12 family.</text>
</comment>
<dbReference type="CDD" id="cd03368">
    <property type="entry name" value="Ribosomal_S12"/>
    <property type="match status" value="1"/>
</dbReference>
<dbReference type="GeneID" id="15332065"/>
<dbReference type="SMR" id="M4H6P7"/>
<reference evidence="5" key="1">
    <citation type="journal article" date="2013" name="J. Eukaryot. Microbiol.">
        <title>The Mitochondrial Genome and a 60-kb Nuclear DNA Segment from Naegleria fowleri, the Causative Agent of Primary Amoebic Meningoencephalitis.</title>
        <authorList>
            <person name="Herman E.K."/>
            <person name="Greninger A.L."/>
            <person name="Visvesvara G.S."/>
            <person name="Marciano-Cabral F."/>
            <person name="Dacks J.B."/>
            <person name="Chiu C.Y."/>
        </authorList>
    </citation>
    <scope>NUCLEOTIDE SEQUENCE</scope>
</reference>
<dbReference type="GO" id="GO:0003735">
    <property type="term" value="F:structural constituent of ribosome"/>
    <property type="evidence" value="ECO:0007669"/>
    <property type="project" value="InterPro"/>
</dbReference>
<dbReference type="InterPro" id="IPR006032">
    <property type="entry name" value="Ribosomal_uS12"/>
</dbReference>
<name>M4H6P7_NAEFO</name>
<reference evidence="6" key="2">
    <citation type="submission" date="2016-07" db="EMBL/GenBank/DDBJ databases">
        <title>genome sequence of Naegleria fowleri mitochondria.</title>
        <authorList>
            <person name="Greninger A.L."/>
            <person name="Jerome K."/>
            <person name="Dixon T."/>
        </authorList>
    </citation>
    <scope>NUCLEOTIDE SEQUENCE</scope>
    <source>
        <strain evidence="6">V511</strain>
    </source>
</reference>
<dbReference type="GO" id="GO:0006412">
    <property type="term" value="P:translation"/>
    <property type="evidence" value="ECO:0007669"/>
    <property type="project" value="InterPro"/>
</dbReference>
<accession>M4H6P7</accession>
<dbReference type="AlphaFoldDB" id="M4H6P7"/>
<dbReference type="OMA" id="VCIRVYT"/>
<dbReference type="PRINTS" id="PR01034">
    <property type="entry name" value="RIBOSOMALS12"/>
</dbReference>
<proteinExistence type="inferred from homology"/>
<sequence length="128" mass="14471">MVTLRQLLFSCKRKKKEKRSKVARLDKCPQKKGTVQKVFIQAPKKPNSAKRKVARVKLSSGKLITCHLPGIGHNLQQHSVVLVRGGRCQDLIGVRYKPIRGLFDFAPVKGRKTRKSKYGIKGNPDKLK</sequence>